<protein>
    <submittedName>
        <fullName evidence="3">TBC-domain-containing protein</fullName>
    </submittedName>
</protein>
<comment type="caution">
    <text evidence="3">The sequence shown here is derived from an EMBL/GenBank/DDBJ whole genome shotgun (WGS) entry which is preliminary data.</text>
</comment>
<feature type="region of interest" description="Disordered" evidence="2">
    <location>
        <begin position="1"/>
        <end position="30"/>
    </location>
</feature>
<feature type="coiled-coil region" evidence="1">
    <location>
        <begin position="88"/>
        <end position="126"/>
    </location>
</feature>
<proteinExistence type="predicted"/>
<organism evidence="3 4">
    <name type="scientific">Mycena indigotica</name>
    <dbReference type="NCBI Taxonomy" id="2126181"/>
    <lineage>
        <taxon>Eukaryota</taxon>
        <taxon>Fungi</taxon>
        <taxon>Dikarya</taxon>
        <taxon>Basidiomycota</taxon>
        <taxon>Agaricomycotina</taxon>
        <taxon>Agaricomycetes</taxon>
        <taxon>Agaricomycetidae</taxon>
        <taxon>Agaricales</taxon>
        <taxon>Marasmiineae</taxon>
        <taxon>Mycenaceae</taxon>
        <taxon>Mycena</taxon>
    </lineage>
</organism>
<dbReference type="RefSeq" id="XP_037220440.1">
    <property type="nucleotide sequence ID" value="XM_037362519.1"/>
</dbReference>
<evidence type="ECO:0000313" key="4">
    <source>
        <dbReference type="Proteomes" id="UP000636479"/>
    </source>
</evidence>
<feature type="region of interest" description="Disordered" evidence="2">
    <location>
        <begin position="174"/>
        <end position="194"/>
    </location>
</feature>
<dbReference type="AlphaFoldDB" id="A0A8H6W6J0"/>
<gene>
    <name evidence="3" type="ORF">MIND_00575700</name>
</gene>
<accession>A0A8H6W6J0</accession>
<dbReference type="OrthoDB" id="3071145at2759"/>
<evidence type="ECO:0000313" key="3">
    <source>
        <dbReference type="EMBL" id="KAF7303468.1"/>
    </source>
</evidence>
<evidence type="ECO:0000256" key="2">
    <source>
        <dbReference type="SAM" id="MobiDB-lite"/>
    </source>
</evidence>
<dbReference type="Proteomes" id="UP000636479">
    <property type="component" value="Unassembled WGS sequence"/>
</dbReference>
<sequence>MLRLPARQCPSGMSGEARTPSPNSFGASRRLSAGRIGRLAALWARPRHCGVPPPEDCKASSPAAAAADARGWLSLGAHVSTINATRHLHNLSKARVELEQGREALKEKEAARRERAEALVNELQIVSEREVARRVIQSVFTDDDEEKHHVKRQQSFLFLKDSLTEALEDDVFLPRSLPKEEPATPTPIVNNTSA</sequence>
<evidence type="ECO:0000256" key="1">
    <source>
        <dbReference type="SAM" id="Coils"/>
    </source>
</evidence>
<dbReference type="EMBL" id="JACAZF010000005">
    <property type="protein sequence ID" value="KAF7303468.1"/>
    <property type="molecule type" value="Genomic_DNA"/>
</dbReference>
<keyword evidence="1" id="KW-0175">Coiled coil</keyword>
<name>A0A8H6W6J0_9AGAR</name>
<reference evidence="3" key="1">
    <citation type="submission" date="2020-05" db="EMBL/GenBank/DDBJ databases">
        <title>Mycena genomes resolve the evolution of fungal bioluminescence.</title>
        <authorList>
            <person name="Tsai I.J."/>
        </authorList>
    </citation>
    <scope>NUCLEOTIDE SEQUENCE</scope>
    <source>
        <strain evidence="3">171206Taipei</strain>
    </source>
</reference>
<dbReference type="GeneID" id="59345035"/>
<keyword evidence="4" id="KW-1185">Reference proteome</keyword>